<protein>
    <submittedName>
        <fullName evidence="1">ATP-grasp domain-containing protein</fullName>
    </submittedName>
</protein>
<name>A0ACD4CD40_9BACI</name>
<sequence>MLTNSESCLTVLEKEAPSHPFSTASKLVKNKAGFRQFLSSVYPDYYFRLISLEDLLHLNKEEIPFPVVIKPNKGYSSIGVYIIETEQEWDQAVESLYADLILTKNTYSNAVVDGEEIIIEEWIDGDEYAVDCYVTPSGKPVVLNILKRTFMNNRDTSDRIYFTSKQVINEIKEEIETFLHMLSERMDVKNFPFHLEVRKSRKGIRAIELNPLRFAGAGTTDLSHHAFGINGAEHYFQDKEPEWEDLLAQKGNEVYGFFCAEIPLEISKHFIESIDHEGLMNKFSHVIEYRAIQASNDRTFAVIFFQTADLDELQSLLHLDLSTFITLVQTEETAV</sequence>
<dbReference type="Proteomes" id="UP001064027">
    <property type="component" value="Chromosome"/>
</dbReference>
<keyword evidence="2" id="KW-1185">Reference proteome</keyword>
<reference evidence="1" key="1">
    <citation type="submission" date="2022-09" db="EMBL/GenBank/DDBJ databases">
        <title>Complete genome sequence of Rossellomorea vietnamensis strain RL-WG62, a newly isolated PGPR with the potential for plant salinity stress alleviation.</title>
        <authorList>
            <person name="Ren L."/>
            <person name="Wang G."/>
            <person name="Hu H."/>
        </authorList>
    </citation>
    <scope>NUCLEOTIDE SEQUENCE</scope>
    <source>
        <strain evidence="1">RL-WG62</strain>
    </source>
</reference>
<dbReference type="EMBL" id="CP104558">
    <property type="protein sequence ID" value="UXH46536.1"/>
    <property type="molecule type" value="Genomic_DNA"/>
</dbReference>
<evidence type="ECO:0000313" key="2">
    <source>
        <dbReference type="Proteomes" id="UP001064027"/>
    </source>
</evidence>
<gene>
    <name evidence="1" type="ORF">N5C46_10990</name>
</gene>
<evidence type="ECO:0000313" key="1">
    <source>
        <dbReference type="EMBL" id="UXH46536.1"/>
    </source>
</evidence>
<organism evidence="1 2">
    <name type="scientific">Rossellomorea vietnamensis</name>
    <dbReference type="NCBI Taxonomy" id="218284"/>
    <lineage>
        <taxon>Bacteria</taxon>
        <taxon>Bacillati</taxon>
        <taxon>Bacillota</taxon>
        <taxon>Bacilli</taxon>
        <taxon>Bacillales</taxon>
        <taxon>Bacillaceae</taxon>
        <taxon>Rossellomorea</taxon>
    </lineage>
</organism>
<proteinExistence type="predicted"/>
<accession>A0ACD4CD40</accession>